<evidence type="ECO:0000313" key="3">
    <source>
        <dbReference type="Proteomes" id="UP000014254"/>
    </source>
</evidence>
<dbReference type="OMA" id="NTAYFTH"/>
<name>S2J7Y6_MUCC1</name>
<dbReference type="Proteomes" id="UP000014254">
    <property type="component" value="Unassembled WGS sequence"/>
</dbReference>
<dbReference type="AlphaFoldDB" id="S2J7Y6"/>
<gene>
    <name evidence="2" type="ORF">HMPREF1544_08761</name>
</gene>
<reference evidence="3" key="1">
    <citation type="submission" date="2013-05" db="EMBL/GenBank/DDBJ databases">
        <title>The Genome sequence of Mucor circinelloides f. circinelloides 1006PhL.</title>
        <authorList>
            <consortium name="The Broad Institute Genomics Platform"/>
            <person name="Cuomo C."/>
            <person name="Earl A."/>
            <person name="Findley K."/>
            <person name="Lee S.C."/>
            <person name="Walker B."/>
            <person name="Young S."/>
            <person name="Zeng Q."/>
            <person name="Gargeya S."/>
            <person name="Fitzgerald M."/>
            <person name="Haas B."/>
            <person name="Abouelleil A."/>
            <person name="Allen A.W."/>
            <person name="Alvarado L."/>
            <person name="Arachchi H.M."/>
            <person name="Berlin A.M."/>
            <person name="Chapman S.B."/>
            <person name="Gainer-Dewar J."/>
            <person name="Goldberg J."/>
            <person name="Griggs A."/>
            <person name="Gujja S."/>
            <person name="Hansen M."/>
            <person name="Howarth C."/>
            <person name="Imamovic A."/>
            <person name="Ireland A."/>
            <person name="Larimer J."/>
            <person name="McCowan C."/>
            <person name="Murphy C."/>
            <person name="Pearson M."/>
            <person name="Poon T.W."/>
            <person name="Priest M."/>
            <person name="Roberts A."/>
            <person name="Saif S."/>
            <person name="Shea T."/>
            <person name="Sisk P."/>
            <person name="Sykes S."/>
            <person name="Wortman J."/>
            <person name="Nusbaum C."/>
            <person name="Birren B."/>
        </authorList>
    </citation>
    <scope>NUCLEOTIDE SEQUENCE [LARGE SCALE GENOMIC DNA]</scope>
    <source>
        <strain evidence="3">1006PhL</strain>
    </source>
</reference>
<dbReference type="EMBL" id="KE124038">
    <property type="protein sequence ID" value="EPB84457.1"/>
    <property type="molecule type" value="Genomic_DNA"/>
</dbReference>
<dbReference type="OrthoDB" id="2239673at2759"/>
<dbReference type="InParanoid" id="S2J7Y6"/>
<proteinExistence type="predicted"/>
<feature type="transmembrane region" description="Helical" evidence="1">
    <location>
        <begin position="20"/>
        <end position="41"/>
    </location>
</feature>
<keyword evidence="1" id="KW-0812">Transmembrane</keyword>
<organism evidence="2 3">
    <name type="scientific">Mucor circinelloides f. circinelloides (strain 1006PhL)</name>
    <name type="common">Mucormycosis agent</name>
    <name type="synonym">Calyptromyces circinelloides</name>
    <dbReference type="NCBI Taxonomy" id="1220926"/>
    <lineage>
        <taxon>Eukaryota</taxon>
        <taxon>Fungi</taxon>
        <taxon>Fungi incertae sedis</taxon>
        <taxon>Mucoromycota</taxon>
        <taxon>Mucoromycotina</taxon>
        <taxon>Mucoromycetes</taxon>
        <taxon>Mucorales</taxon>
        <taxon>Mucorineae</taxon>
        <taxon>Mucoraceae</taxon>
        <taxon>Mucor</taxon>
    </lineage>
</organism>
<protein>
    <submittedName>
        <fullName evidence="2">Uncharacterized protein</fullName>
    </submittedName>
</protein>
<evidence type="ECO:0000313" key="2">
    <source>
        <dbReference type="EMBL" id="EPB84457.1"/>
    </source>
</evidence>
<dbReference type="VEuPathDB" id="FungiDB:HMPREF1544_08761"/>
<keyword evidence="3" id="KW-1185">Reference proteome</keyword>
<keyword evidence="1" id="KW-0472">Membrane</keyword>
<accession>S2J7Y6</accession>
<keyword evidence="1" id="KW-1133">Transmembrane helix</keyword>
<evidence type="ECO:0000256" key="1">
    <source>
        <dbReference type="SAM" id="Phobius"/>
    </source>
</evidence>
<sequence>MGEENVAATPAGVTLSSVQVAAIAMGIVACSSFFLAVYVWSRSLLNQRRERMLDNATTTTTAAAAATVSVAEVEAFCQDMYRQHHTHDYGLSTIHDTSLLQQQSTYTRNTAYFTHNGLPLPPTYKSRN</sequence>